<keyword evidence="1" id="KW-0812">Transmembrane</keyword>
<sequence length="201" mass="20142">MARQQLPSSAQPVSRGTSIAASAGVGVLTAAVGYLITYLAVASEVHESLGGNVAEWKGVAWYYYNAHAVDVHASGEIGSFGRAETVNFITESGATSTTVLYLVPPLVLIGAGGLLASHLEARDLGEAVVVGAPVTVGYVVVMGLGAVVTETSSEATFLGIEASGTMGPAVVPAVLLAGILYPLLFATVGATLVALVASRGG</sequence>
<evidence type="ECO:0000313" key="4">
    <source>
        <dbReference type="Proteomes" id="UP000324104"/>
    </source>
</evidence>
<dbReference type="AlphaFoldDB" id="A0A5D5AM17"/>
<protein>
    <recommendedName>
        <fullName evidence="2">DUF7978 domain-containing protein</fullName>
    </recommendedName>
</protein>
<organism evidence="3 4">
    <name type="scientific">Natrialba swarupiae</name>
    <dbReference type="NCBI Taxonomy" id="2448032"/>
    <lineage>
        <taxon>Archaea</taxon>
        <taxon>Methanobacteriati</taxon>
        <taxon>Methanobacteriota</taxon>
        <taxon>Stenosarchaea group</taxon>
        <taxon>Halobacteria</taxon>
        <taxon>Halobacteriales</taxon>
        <taxon>Natrialbaceae</taxon>
        <taxon>Natrialba</taxon>
    </lineage>
</organism>
<dbReference type="Pfam" id="PF25933">
    <property type="entry name" value="DUF7978"/>
    <property type="match status" value="1"/>
</dbReference>
<name>A0A5D5AM17_9EURY</name>
<gene>
    <name evidence="3" type="ORF">FYC77_17320</name>
</gene>
<accession>A0A5D5AM17</accession>
<evidence type="ECO:0000313" key="3">
    <source>
        <dbReference type="EMBL" id="TYT60742.1"/>
    </source>
</evidence>
<dbReference type="RefSeq" id="WP_149082750.1">
    <property type="nucleotide sequence ID" value="NZ_VTAW01000031.1"/>
</dbReference>
<feature type="transmembrane region" description="Helical" evidence="1">
    <location>
        <begin position="169"/>
        <end position="197"/>
    </location>
</feature>
<proteinExistence type="predicted"/>
<feature type="domain" description="DUF7978" evidence="2">
    <location>
        <begin position="1"/>
        <end position="196"/>
    </location>
</feature>
<feature type="transmembrane region" description="Helical" evidence="1">
    <location>
        <begin position="128"/>
        <end position="149"/>
    </location>
</feature>
<dbReference type="InterPro" id="IPR058284">
    <property type="entry name" value="DUF7978"/>
</dbReference>
<keyword evidence="1" id="KW-0472">Membrane</keyword>
<dbReference type="Proteomes" id="UP000324104">
    <property type="component" value="Unassembled WGS sequence"/>
</dbReference>
<evidence type="ECO:0000256" key="1">
    <source>
        <dbReference type="SAM" id="Phobius"/>
    </source>
</evidence>
<evidence type="ECO:0000259" key="2">
    <source>
        <dbReference type="Pfam" id="PF25933"/>
    </source>
</evidence>
<comment type="caution">
    <text evidence="3">The sequence shown here is derived from an EMBL/GenBank/DDBJ whole genome shotgun (WGS) entry which is preliminary data.</text>
</comment>
<reference evidence="3 4" key="1">
    <citation type="submission" date="2019-08" db="EMBL/GenBank/DDBJ databases">
        <title>Archaea genome.</title>
        <authorList>
            <person name="Kajale S."/>
            <person name="Shouche Y."/>
            <person name="Deshpande N."/>
            <person name="Sharma A."/>
        </authorList>
    </citation>
    <scope>NUCLEOTIDE SEQUENCE [LARGE SCALE GENOMIC DNA]</scope>
    <source>
        <strain evidence="3 4">ESP3B_9</strain>
    </source>
</reference>
<keyword evidence="4" id="KW-1185">Reference proteome</keyword>
<feature type="transmembrane region" description="Helical" evidence="1">
    <location>
        <begin position="98"/>
        <end position="116"/>
    </location>
</feature>
<feature type="transmembrane region" description="Helical" evidence="1">
    <location>
        <begin position="20"/>
        <end position="41"/>
    </location>
</feature>
<keyword evidence="1" id="KW-1133">Transmembrane helix</keyword>
<dbReference type="EMBL" id="VTAW01000031">
    <property type="protein sequence ID" value="TYT60742.1"/>
    <property type="molecule type" value="Genomic_DNA"/>
</dbReference>